<evidence type="ECO:0000313" key="5">
    <source>
        <dbReference type="Proteomes" id="UP000199400"/>
    </source>
</evidence>
<sequence>MSNRLFVGNLSFQTTEEDLQQVFADFGEIAEIRLVLDRDTGRSRGFAFVAMADDDAARRATESLNGQMLDGRPLRVNEAEERRGPGGGGGGGGGGGNRSFGGGSGGGGRGGFGGGGGGGGYGGGGGGRGGFGGGGGGGRGGRSNDRRGGGGGGGRW</sequence>
<name>A0A1I2FIJ3_9BACT</name>
<gene>
    <name evidence="4" type="ORF">SAMN02745121_06673</name>
</gene>
<organism evidence="4 5">
    <name type="scientific">Nannocystis exedens</name>
    <dbReference type="NCBI Taxonomy" id="54"/>
    <lineage>
        <taxon>Bacteria</taxon>
        <taxon>Pseudomonadati</taxon>
        <taxon>Myxococcota</taxon>
        <taxon>Polyangia</taxon>
        <taxon>Nannocystales</taxon>
        <taxon>Nannocystaceae</taxon>
        <taxon>Nannocystis</taxon>
    </lineage>
</organism>
<evidence type="ECO:0000259" key="3">
    <source>
        <dbReference type="PROSITE" id="PS50102"/>
    </source>
</evidence>
<feature type="domain" description="RRM" evidence="3">
    <location>
        <begin position="3"/>
        <end position="81"/>
    </location>
</feature>
<dbReference type="PROSITE" id="PS50102">
    <property type="entry name" value="RRM"/>
    <property type="match status" value="1"/>
</dbReference>
<dbReference type="AlphaFoldDB" id="A0A1I2FIJ3"/>
<dbReference type="SUPFAM" id="SSF54928">
    <property type="entry name" value="RNA-binding domain, RBD"/>
    <property type="match status" value="1"/>
</dbReference>
<feature type="compositionally biased region" description="Gly residues" evidence="2">
    <location>
        <begin position="85"/>
        <end position="141"/>
    </location>
</feature>
<dbReference type="Gene3D" id="3.30.70.330">
    <property type="match status" value="1"/>
</dbReference>
<reference evidence="5" key="1">
    <citation type="submission" date="2016-10" db="EMBL/GenBank/DDBJ databases">
        <authorList>
            <person name="Varghese N."/>
            <person name="Submissions S."/>
        </authorList>
    </citation>
    <scope>NUCLEOTIDE SEQUENCE [LARGE SCALE GENOMIC DNA]</scope>
    <source>
        <strain evidence="5">ATCC 25963</strain>
    </source>
</reference>
<evidence type="ECO:0000256" key="1">
    <source>
        <dbReference type="ARBA" id="ARBA00022884"/>
    </source>
</evidence>
<feature type="compositionally biased region" description="Basic and acidic residues" evidence="2">
    <location>
        <begin position="72"/>
        <end position="84"/>
    </location>
</feature>
<proteinExistence type="predicted"/>
<dbReference type="EMBL" id="FOMX01000026">
    <property type="protein sequence ID" value="SFF04588.1"/>
    <property type="molecule type" value="Genomic_DNA"/>
</dbReference>
<keyword evidence="1" id="KW-0694">RNA-binding</keyword>
<dbReference type="PANTHER" id="PTHR48027">
    <property type="entry name" value="HETEROGENEOUS NUCLEAR RIBONUCLEOPROTEIN 87F-RELATED"/>
    <property type="match status" value="1"/>
</dbReference>
<dbReference type="InterPro" id="IPR000504">
    <property type="entry name" value="RRM_dom"/>
</dbReference>
<dbReference type="InterPro" id="IPR035979">
    <property type="entry name" value="RBD_domain_sf"/>
</dbReference>
<dbReference type="InterPro" id="IPR052462">
    <property type="entry name" value="SLIRP/GR-RBP-like"/>
</dbReference>
<dbReference type="STRING" id="54.SAMN02745121_06673"/>
<dbReference type="RefSeq" id="WP_096328555.1">
    <property type="nucleotide sequence ID" value="NZ_FOMX01000026.1"/>
</dbReference>
<dbReference type="GO" id="GO:0003723">
    <property type="term" value="F:RNA binding"/>
    <property type="evidence" value="ECO:0007669"/>
    <property type="project" value="UniProtKB-KW"/>
</dbReference>
<dbReference type="InterPro" id="IPR012677">
    <property type="entry name" value="Nucleotide-bd_a/b_plait_sf"/>
</dbReference>
<protein>
    <submittedName>
        <fullName evidence="4">RNA recognition motif. (A.k.a. RRM, RBD, or RNP domain)</fullName>
    </submittedName>
</protein>
<keyword evidence="5" id="KW-1185">Reference proteome</keyword>
<dbReference type="SMART" id="SM00360">
    <property type="entry name" value="RRM"/>
    <property type="match status" value="1"/>
</dbReference>
<evidence type="ECO:0000313" key="4">
    <source>
        <dbReference type="EMBL" id="SFF04588.1"/>
    </source>
</evidence>
<dbReference type="Proteomes" id="UP000199400">
    <property type="component" value="Unassembled WGS sequence"/>
</dbReference>
<evidence type="ECO:0000256" key="2">
    <source>
        <dbReference type="SAM" id="MobiDB-lite"/>
    </source>
</evidence>
<dbReference type="InterPro" id="IPR048289">
    <property type="entry name" value="RRM2_NsCP33-like"/>
</dbReference>
<dbReference type="Pfam" id="PF00076">
    <property type="entry name" value="RRM_1"/>
    <property type="match status" value="1"/>
</dbReference>
<accession>A0A1I2FIJ3</accession>
<dbReference type="CDD" id="cd21608">
    <property type="entry name" value="RRM2_NsCP33_like"/>
    <property type="match status" value="1"/>
</dbReference>
<dbReference type="OrthoDB" id="9798855at2"/>
<feature type="region of interest" description="Disordered" evidence="2">
    <location>
        <begin position="61"/>
        <end position="156"/>
    </location>
</feature>